<dbReference type="EMBL" id="JAPMLT010000004">
    <property type="protein sequence ID" value="MCX7570258.1"/>
    <property type="molecule type" value="Genomic_DNA"/>
</dbReference>
<dbReference type="Proteomes" id="UP001208017">
    <property type="component" value="Unassembled WGS sequence"/>
</dbReference>
<keyword evidence="1" id="KW-1133">Transmembrane helix</keyword>
<comment type="caution">
    <text evidence="2">The sequence shown here is derived from an EMBL/GenBank/DDBJ whole genome shotgun (WGS) entry which is preliminary data.</text>
</comment>
<proteinExistence type="predicted"/>
<reference evidence="2 3" key="1">
    <citation type="submission" date="2022-11" db="EMBL/GenBank/DDBJ databases">
        <title>Study of microbial diversity in lake waters.</title>
        <authorList>
            <person name="Zhang J."/>
        </authorList>
    </citation>
    <scope>NUCLEOTIDE SEQUENCE [LARGE SCALE GENOMIC DNA]</scope>
    <source>
        <strain evidence="2 3">DT12</strain>
    </source>
</reference>
<feature type="transmembrane region" description="Helical" evidence="1">
    <location>
        <begin position="46"/>
        <end position="65"/>
    </location>
</feature>
<evidence type="ECO:0000313" key="3">
    <source>
        <dbReference type="Proteomes" id="UP001208017"/>
    </source>
</evidence>
<dbReference type="RefSeq" id="WP_267151507.1">
    <property type="nucleotide sequence ID" value="NZ_JAPMLT010000004.1"/>
</dbReference>
<gene>
    <name evidence="2" type="ORF">OS242_09815</name>
</gene>
<organism evidence="2 3">
    <name type="scientific">Tumebacillus lacus</name>
    <dbReference type="NCBI Taxonomy" id="2995335"/>
    <lineage>
        <taxon>Bacteria</taxon>
        <taxon>Bacillati</taxon>
        <taxon>Bacillota</taxon>
        <taxon>Bacilli</taxon>
        <taxon>Bacillales</taxon>
        <taxon>Alicyclobacillaceae</taxon>
        <taxon>Tumebacillus</taxon>
    </lineage>
</organism>
<evidence type="ECO:0008006" key="4">
    <source>
        <dbReference type="Google" id="ProtNLM"/>
    </source>
</evidence>
<evidence type="ECO:0000313" key="2">
    <source>
        <dbReference type="EMBL" id="MCX7570258.1"/>
    </source>
</evidence>
<protein>
    <recommendedName>
        <fullName evidence="4">YcxB-like protein domain-containing protein</fullName>
    </recommendedName>
</protein>
<keyword evidence="3" id="KW-1185">Reference proteome</keyword>
<evidence type="ECO:0000256" key="1">
    <source>
        <dbReference type="SAM" id="Phobius"/>
    </source>
</evidence>
<keyword evidence="1" id="KW-0472">Membrane</keyword>
<accession>A0ABT3X025</accession>
<keyword evidence="1" id="KW-0812">Transmembrane</keyword>
<sequence length="146" mass="16200">MKQMNSKQITVRNDKKEAFKKFVVVIGLLAMSAFVLDSGLQDTALFSLLVGGAGVLVCLGLLVYYGKHLVASREYFVLDESGIRATDDSFQVNWEDAERFYFDRGRTFVHLVVKTKRGTVLSATTGNVISVKKLTGLLREYGAKVI</sequence>
<name>A0ABT3X025_9BACL</name>
<feature type="transmembrane region" description="Helical" evidence="1">
    <location>
        <begin position="21"/>
        <end position="40"/>
    </location>
</feature>